<name>A0AAE9XGP0_9ENTE</name>
<dbReference type="GO" id="GO:0016887">
    <property type="term" value="F:ATP hydrolysis activity"/>
    <property type="evidence" value="ECO:0007669"/>
    <property type="project" value="InterPro"/>
</dbReference>
<evidence type="ECO:0000256" key="1">
    <source>
        <dbReference type="ARBA" id="ARBA00004202"/>
    </source>
</evidence>
<dbReference type="PROSITE" id="PS50893">
    <property type="entry name" value="ABC_TRANSPORTER_2"/>
    <property type="match status" value="1"/>
</dbReference>
<dbReference type="SMART" id="SM00382">
    <property type="entry name" value="AAA"/>
    <property type="match status" value="1"/>
</dbReference>
<reference evidence="8" key="1">
    <citation type="submission" date="2023-01" db="EMBL/GenBank/DDBJ databases">
        <title>Oxazolidinone resistance genes in florfenicol resistant enterococci from beef cattle and veal calves at slaughter.</title>
        <authorList>
            <person name="Biggel M."/>
        </authorList>
    </citation>
    <scope>NUCLEOTIDE SEQUENCE</scope>
    <source>
        <strain evidence="8">K204-1</strain>
    </source>
</reference>
<dbReference type="GO" id="GO:0005524">
    <property type="term" value="F:ATP binding"/>
    <property type="evidence" value="ECO:0007669"/>
    <property type="project" value="UniProtKB-KW"/>
</dbReference>
<dbReference type="PROSITE" id="PS00211">
    <property type="entry name" value="ABC_TRANSPORTER_1"/>
    <property type="match status" value="1"/>
</dbReference>
<dbReference type="InterPro" id="IPR017871">
    <property type="entry name" value="ABC_transporter-like_CS"/>
</dbReference>
<dbReference type="PANTHER" id="PTHR42788:SF7">
    <property type="entry name" value="NITRATE ABC TRANSPORTER ATP-BINDING PROTEIN"/>
    <property type="match status" value="1"/>
</dbReference>
<dbReference type="AlphaFoldDB" id="A0AAE9XGP0"/>
<dbReference type="RefSeq" id="WP_272163487.1">
    <property type="nucleotide sequence ID" value="NZ_CP116507.1"/>
</dbReference>
<dbReference type="Pfam" id="PF00005">
    <property type="entry name" value="ABC_tran"/>
    <property type="match status" value="1"/>
</dbReference>
<dbReference type="EMBL" id="CP116507">
    <property type="protein sequence ID" value="WCG23052.1"/>
    <property type="molecule type" value="Genomic_DNA"/>
</dbReference>
<dbReference type="InterPro" id="IPR050166">
    <property type="entry name" value="ABC_transporter_ATP-bind"/>
</dbReference>
<evidence type="ECO:0000256" key="6">
    <source>
        <dbReference type="ARBA" id="ARBA00023136"/>
    </source>
</evidence>
<feature type="domain" description="ABC transporter" evidence="7">
    <location>
        <begin position="6"/>
        <end position="253"/>
    </location>
</feature>
<sequence length="268" mass="29684">MSQPLLTLDNLHLTFEKGTVNENPVLRGIDLAIYKGDFITIIGGNGAGKSTLLNTIAGSLRPDEGQIHLHGENITKQNVVKRAAKISRVFQDPKMGTAVRLTVEENLSIALKRGRKRTLSRGVKKQQRAFLKEKLATLQLGLEERLQTEIGLLSGGQRQAITLLMATIIQPDLLLLDEHTAALDPQTSKTVMTLTEQLIHEQELTAFMITHNMNDAIRYGNRLIMLHQGKIVVDVSGREKADLTVPQLLQLFEERSGEALTDDSLLLT</sequence>
<gene>
    <name evidence="8" type="ORF">PML95_02045</name>
</gene>
<evidence type="ECO:0000259" key="7">
    <source>
        <dbReference type="PROSITE" id="PS50893"/>
    </source>
</evidence>
<dbReference type="InterPro" id="IPR003439">
    <property type="entry name" value="ABC_transporter-like_ATP-bd"/>
</dbReference>
<evidence type="ECO:0000256" key="5">
    <source>
        <dbReference type="ARBA" id="ARBA00022840"/>
    </source>
</evidence>
<proteinExistence type="predicted"/>
<dbReference type="GO" id="GO:0005886">
    <property type="term" value="C:plasma membrane"/>
    <property type="evidence" value="ECO:0007669"/>
    <property type="project" value="UniProtKB-SubCell"/>
</dbReference>
<dbReference type="InterPro" id="IPR027417">
    <property type="entry name" value="P-loop_NTPase"/>
</dbReference>
<evidence type="ECO:0000256" key="4">
    <source>
        <dbReference type="ARBA" id="ARBA00022741"/>
    </source>
</evidence>
<evidence type="ECO:0000313" key="9">
    <source>
        <dbReference type="Proteomes" id="UP001179600"/>
    </source>
</evidence>
<dbReference type="PANTHER" id="PTHR42788">
    <property type="entry name" value="TAURINE IMPORT ATP-BINDING PROTEIN-RELATED"/>
    <property type="match status" value="1"/>
</dbReference>
<dbReference type="Proteomes" id="UP001179600">
    <property type="component" value="Chromosome"/>
</dbReference>
<evidence type="ECO:0000256" key="2">
    <source>
        <dbReference type="ARBA" id="ARBA00022448"/>
    </source>
</evidence>
<comment type="subcellular location">
    <subcellularLocation>
        <location evidence="1">Cell membrane</location>
        <topology evidence="1">Peripheral membrane protein</topology>
    </subcellularLocation>
</comment>
<keyword evidence="4" id="KW-0547">Nucleotide-binding</keyword>
<accession>A0AAE9XGP0</accession>
<keyword evidence="2" id="KW-0813">Transport</keyword>
<evidence type="ECO:0000256" key="3">
    <source>
        <dbReference type="ARBA" id="ARBA00022475"/>
    </source>
</evidence>
<dbReference type="Gene3D" id="3.40.50.300">
    <property type="entry name" value="P-loop containing nucleotide triphosphate hydrolases"/>
    <property type="match status" value="1"/>
</dbReference>
<organism evidence="8 9">
    <name type="scientific">Vagococcus lutrae</name>
    <dbReference type="NCBI Taxonomy" id="81947"/>
    <lineage>
        <taxon>Bacteria</taxon>
        <taxon>Bacillati</taxon>
        <taxon>Bacillota</taxon>
        <taxon>Bacilli</taxon>
        <taxon>Lactobacillales</taxon>
        <taxon>Enterococcaceae</taxon>
        <taxon>Vagococcus</taxon>
    </lineage>
</organism>
<dbReference type="InterPro" id="IPR003593">
    <property type="entry name" value="AAA+_ATPase"/>
</dbReference>
<keyword evidence="6" id="KW-0472">Membrane</keyword>
<keyword evidence="5 8" id="KW-0067">ATP-binding</keyword>
<dbReference type="SUPFAM" id="SSF52540">
    <property type="entry name" value="P-loop containing nucleoside triphosphate hydrolases"/>
    <property type="match status" value="1"/>
</dbReference>
<keyword evidence="3" id="KW-1003">Cell membrane</keyword>
<evidence type="ECO:0000313" key="8">
    <source>
        <dbReference type="EMBL" id="WCG23052.1"/>
    </source>
</evidence>
<protein>
    <submittedName>
        <fullName evidence="8">ATP-binding cassette domain-containing protein</fullName>
    </submittedName>
</protein>